<keyword evidence="7" id="KW-0687">Ribonucleoprotein</keyword>
<gene>
    <name evidence="7" type="ORF">Z955_07350</name>
</gene>
<dbReference type="InterPro" id="IPR016181">
    <property type="entry name" value="Acyl_CoA_acyltransferase"/>
</dbReference>
<dbReference type="Proteomes" id="UP000030014">
    <property type="component" value="Unassembled WGS sequence"/>
</dbReference>
<dbReference type="PANTHER" id="PTHR43420">
    <property type="entry name" value="ACETYLTRANSFERASE"/>
    <property type="match status" value="1"/>
</dbReference>
<feature type="domain" description="N-acetyltransferase" evidence="6">
    <location>
        <begin position="4"/>
        <end position="148"/>
    </location>
</feature>
<evidence type="ECO:0000256" key="3">
    <source>
        <dbReference type="ARBA" id="ARBA00022679"/>
    </source>
</evidence>
<proteinExistence type="inferred from homology"/>
<evidence type="ECO:0000256" key="4">
    <source>
        <dbReference type="ARBA" id="ARBA00023315"/>
    </source>
</evidence>
<accession>A0A0A0IGJ2</accession>
<evidence type="ECO:0000256" key="2">
    <source>
        <dbReference type="ARBA" id="ARBA00022490"/>
    </source>
</evidence>
<dbReference type="NCBIfam" id="TIGR01575">
    <property type="entry name" value="rimI"/>
    <property type="match status" value="1"/>
</dbReference>
<dbReference type="AlphaFoldDB" id="A0A0A0IGJ2"/>
<organism evidence="7 8">
    <name type="scientific">Clostridium botulinum C/D str. DC5</name>
    <dbReference type="NCBI Taxonomy" id="1443128"/>
    <lineage>
        <taxon>Bacteria</taxon>
        <taxon>Bacillati</taxon>
        <taxon>Bacillota</taxon>
        <taxon>Clostridia</taxon>
        <taxon>Eubacteriales</taxon>
        <taxon>Clostridiaceae</taxon>
        <taxon>Clostridium</taxon>
    </lineage>
</organism>
<sequence>MNNLSLEEMKEEDLESVLKINNICFNPPWKLQTLKNEFKNNFSKYIVLKDQHNEIIGYAGIWLIIDEAHITNIAVHPDYRGIGASNYLMNGIMDICTERNIPAITLEVRENNTVAKNLYKKYGFLEEGLRKNYYGPNVNALVMWKKDVLE</sequence>
<name>A0A0A0IGJ2_CLOBO</name>
<comment type="subcellular location">
    <subcellularLocation>
        <location evidence="5">Cytoplasm</location>
    </subcellularLocation>
</comment>
<evidence type="ECO:0000259" key="6">
    <source>
        <dbReference type="PROSITE" id="PS51186"/>
    </source>
</evidence>
<dbReference type="InterPro" id="IPR000182">
    <property type="entry name" value="GNAT_dom"/>
</dbReference>
<dbReference type="InterPro" id="IPR050680">
    <property type="entry name" value="YpeA/RimI_acetyltransf"/>
</dbReference>
<reference evidence="7 8" key="1">
    <citation type="submission" date="2014-01" db="EMBL/GenBank/DDBJ databases">
        <title>Plasmidome dynamics in the species complex Clostridium novyi sensu lato converts strains of independent lineages into distinctly different pathogens.</title>
        <authorList>
            <person name="Skarin H."/>
            <person name="Segerman B."/>
        </authorList>
    </citation>
    <scope>NUCLEOTIDE SEQUENCE [LARGE SCALE GENOMIC DNA]</scope>
    <source>
        <strain evidence="7 8">DC5</strain>
    </source>
</reference>
<evidence type="ECO:0000256" key="5">
    <source>
        <dbReference type="RuleBase" id="RU363094"/>
    </source>
</evidence>
<dbReference type="GO" id="GO:0008999">
    <property type="term" value="F:protein-N-terminal-alanine acetyltransferase activity"/>
    <property type="evidence" value="ECO:0007669"/>
    <property type="project" value="UniProtKB-EC"/>
</dbReference>
<dbReference type="GO" id="GO:0005840">
    <property type="term" value="C:ribosome"/>
    <property type="evidence" value="ECO:0007669"/>
    <property type="project" value="UniProtKB-KW"/>
</dbReference>
<comment type="similarity">
    <text evidence="1 5">Belongs to the acetyltransferase family. RimI subfamily.</text>
</comment>
<dbReference type="InterPro" id="IPR006464">
    <property type="entry name" value="AcTrfase_RimI/Ard1"/>
</dbReference>
<dbReference type="PANTHER" id="PTHR43420:SF44">
    <property type="entry name" value="ACETYLTRANSFERASE YPEA"/>
    <property type="match status" value="1"/>
</dbReference>
<comment type="function">
    <text evidence="5">Acetylates the N-terminal alanine of ribosomal protein bS18.</text>
</comment>
<dbReference type="Pfam" id="PF00583">
    <property type="entry name" value="Acetyltransf_1"/>
    <property type="match status" value="1"/>
</dbReference>
<dbReference type="SUPFAM" id="SSF55729">
    <property type="entry name" value="Acyl-CoA N-acyltransferases (Nat)"/>
    <property type="match status" value="1"/>
</dbReference>
<dbReference type="CDD" id="cd04301">
    <property type="entry name" value="NAT_SF"/>
    <property type="match status" value="1"/>
</dbReference>
<keyword evidence="4" id="KW-0012">Acyltransferase</keyword>
<evidence type="ECO:0000313" key="7">
    <source>
        <dbReference type="EMBL" id="KGM99371.1"/>
    </source>
</evidence>
<evidence type="ECO:0000256" key="1">
    <source>
        <dbReference type="ARBA" id="ARBA00005395"/>
    </source>
</evidence>
<keyword evidence="2 5" id="KW-0963">Cytoplasm</keyword>
<comment type="caution">
    <text evidence="7">The sequence shown here is derived from an EMBL/GenBank/DDBJ whole genome shotgun (WGS) entry which is preliminary data.</text>
</comment>
<dbReference type="PROSITE" id="PS51186">
    <property type="entry name" value="GNAT"/>
    <property type="match status" value="1"/>
</dbReference>
<dbReference type="RefSeq" id="WP_039257578.1">
    <property type="nucleotide sequence ID" value="NZ_JDRY01000034.1"/>
</dbReference>
<dbReference type="EC" id="2.3.1.266" evidence="5"/>
<protein>
    <recommendedName>
        <fullName evidence="5">[Ribosomal protein bS18]-alanine N-acetyltransferase</fullName>
        <ecNumber evidence="5">2.3.1.266</ecNumber>
    </recommendedName>
</protein>
<keyword evidence="3" id="KW-0808">Transferase</keyword>
<dbReference type="GO" id="GO:0005737">
    <property type="term" value="C:cytoplasm"/>
    <property type="evidence" value="ECO:0007669"/>
    <property type="project" value="UniProtKB-SubCell"/>
</dbReference>
<evidence type="ECO:0000313" key="8">
    <source>
        <dbReference type="Proteomes" id="UP000030014"/>
    </source>
</evidence>
<comment type="catalytic activity">
    <reaction evidence="5">
        <text>N-terminal L-alanyl-[ribosomal protein bS18] + acetyl-CoA = N-terminal N(alpha)-acetyl-L-alanyl-[ribosomal protein bS18] + CoA + H(+)</text>
        <dbReference type="Rhea" id="RHEA:43756"/>
        <dbReference type="Rhea" id="RHEA-COMP:10676"/>
        <dbReference type="Rhea" id="RHEA-COMP:10677"/>
        <dbReference type="ChEBI" id="CHEBI:15378"/>
        <dbReference type="ChEBI" id="CHEBI:57287"/>
        <dbReference type="ChEBI" id="CHEBI:57288"/>
        <dbReference type="ChEBI" id="CHEBI:64718"/>
        <dbReference type="ChEBI" id="CHEBI:83683"/>
        <dbReference type="EC" id="2.3.1.266"/>
    </reaction>
</comment>
<keyword evidence="7" id="KW-0689">Ribosomal protein</keyword>
<dbReference type="Gene3D" id="3.40.630.30">
    <property type="match status" value="1"/>
</dbReference>
<dbReference type="EMBL" id="JDRY01000034">
    <property type="protein sequence ID" value="KGM99371.1"/>
    <property type="molecule type" value="Genomic_DNA"/>
</dbReference>